<accession>A0A821QLV1</accession>
<feature type="transmembrane region" description="Helical" evidence="10">
    <location>
        <begin position="73"/>
        <end position="91"/>
    </location>
</feature>
<keyword evidence="2" id="KW-1003">Cell membrane</keyword>
<evidence type="ECO:0000256" key="5">
    <source>
        <dbReference type="ARBA" id="ARBA00022725"/>
    </source>
</evidence>
<dbReference type="InterPro" id="IPR004117">
    <property type="entry name" value="7tm6_olfct_rcpt"/>
</dbReference>
<evidence type="ECO:0000256" key="2">
    <source>
        <dbReference type="ARBA" id="ARBA00022475"/>
    </source>
</evidence>
<evidence type="ECO:0000256" key="3">
    <source>
        <dbReference type="ARBA" id="ARBA00022606"/>
    </source>
</evidence>
<feature type="transmembrane region" description="Helical" evidence="10">
    <location>
        <begin position="373"/>
        <end position="394"/>
    </location>
</feature>
<evidence type="ECO:0000256" key="7">
    <source>
        <dbReference type="ARBA" id="ARBA00023136"/>
    </source>
</evidence>
<keyword evidence="6 10" id="KW-1133">Transmembrane helix</keyword>
<proteinExistence type="inferred from homology"/>
<evidence type="ECO:0000256" key="9">
    <source>
        <dbReference type="ARBA" id="ARBA00023224"/>
    </source>
</evidence>
<comment type="subcellular location">
    <subcellularLocation>
        <location evidence="1 10">Cell membrane</location>
        <topology evidence="1 10">Multi-pass membrane protein</topology>
    </subcellularLocation>
</comment>
<evidence type="ECO:0000256" key="8">
    <source>
        <dbReference type="ARBA" id="ARBA00023170"/>
    </source>
</evidence>
<feature type="transmembrane region" description="Helical" evidence="10">
    <location>
        <begin position="181"/>
        <end position="204"/>
    </location>
</feature>
<name>A0A821QLV1_9NEOP</name>
<evidence type="ECO:0000256" key="4">
    <source>
        <dbReference type="ARBA" id="ARBA00022692"/>
    </source>
</evidence>
<feature type="transmembrane region" description="Helical" evidence="10">
    <location>
        <begin position="262"/>
        <end position="287"/>
    </location>
</feature>
<dbReference type="PANTHER" id="PTHR21137:SF35">
    <property type="entry name" value="ODORANT RECEPTOR 19A-RELATED"/>
    <property type="match status" value="1"/>
</dbReference>
<dbReference type="OrthoDB" id="7334592at2759"/>
<reference evidence="11" key="1">
    <citation type="submission" date="2021-02" db="EMBL/GenBank/DDBJ databases">
        <authorList>
            <person name="Steward A R."/>
        </authorList>
    </citation>
    <scope>NUCLEOTIDE SEQUENCE</scope>
</reference>
<organism evidence="11 12">
    <name type="scientific">Pieris macdunnoughi</name>
    <dbReference type="NCBI Taxonomy" id="345717"/>
    <lineage>
        <taxon>Eukaryota</taxon>
        <taxon>Metazoa</taxon>
        <taxon>Ecdysozoa</taxon>
        <taxon>Arthropoda</taxon>
        <taxon>Hexapoda</taxon>
        <taxon>Insecta</taxon>
        <taxon>Pterygota</taxon>
        <taxon>Neoptera</taxon>
        <taxon>Endopterygota</taxon>
        <taxon>Lepidoptera</taxon>
        <taxon>Glossata</taxon>
        <taxon>Ditrysia</taxon>
        <taxon>Papilionoidea</taxon>
        <taxon>Pieridae</taxon>
        <taxon>Pierinae</taxon>
        <taxon>Pieris</taxon>
    </lineage>
</organism>
<comment type="caution">
    <text evidence="11">The sequence shown here is derived from an EMBL/GenBank/DDBJ whole genome shotgun (WGS) entry which is preliminary data.</text>
</comment>
<evidence type="ECO:0000256" key="6">
    <source>
        <dbReference type="ARBA" id="ARBA00022989"/>
    </source>
</evidence>
<keyword evidence="4 10" id="KW-0812">Transmembrane</keyword>
<keyword evidence="5 10" id="KW-0552">Olfaction</keyword>
<keyword evidence="12" id="KW-1185">Reference proteome</keyword>
<keyword evidence="3 10" id="KW-0716">Sensory transduction</keyword>
<evidence type="ECO:0000256" key="10">
    <source>
        <dbReference type="RuleBase" id="RU351113"/>
    </source>
</evidence>
<sequence>MKNYYILKTFCKRIFLVGTGNFWYENAEIGDDSSIYYRTLSSILFFAYCFMTLLEIMAAFMGDFPEDERRDSITLSVSHSILLIKIFSIIYNKKIIKQHMYDIVRVCEMYEKESLLKERYRFLKMNVLAYCITVYSSAAFFVLEGLKKSYSGSHFVTIITYYPSYNNDSGLATFIRICNTVILYIMLLSMIIVDGFAISNLIILKHKFVTLRHYFEDLREDVEKICEMGNYKIAGERLTNGVIEGIVMHKELLRLSNVIDKVFGTAMAFQLCQSSGAAVSLMLLFALSENLTLFASLRIISFVAALFLLLGLFLCNAGEITYQASLLPDAIFYCGWHLCPARYKGQNLGKIISIACAQAQQPLVMKAFKMFQLTYVTFLQVIRGTYSVFALIYAQNQ</sequence>
<dbReference type="AlphaFoldDB" id="A0A821QLV1"/>
<dbReference type="GO" id="GO:0007165">
    <property type="term" value="P:signal transduction"/>
    <property type="evidence" value="ECO:0007669"/>
    <property type="project" value="UniProtKB-KW"/>
</dbReference>
<dbReference type="GO" id="GO:0005549">
    <property type="term" value="F:odorant binding"/>
    <property type="evidence" value="ECO:0007669"/>
    <property type="project" value="InterPro"/>
</dbReference>
<evidence type="ECO:0000313" key="11">
    <source>
        <dbReference type="EMBL" id="CAF4827212.1"/>
    </source>
</evidence>
<evidence type="ECO:0000313" key="12">
    <source>
        <dbReference type="Proteomes" id="UP000663880"/>
    </source>
</evidence>
<keyword evidence="7 10" id="KW-0472">Membrane</keyword>
<feature type="transmembrane region" description="Helical" evidence="10">
    <location>
        <begin position="43"/>
        <end position="61"/>
    </location>
</feature>
<feature type="transmembrane region" description="Helical" evidence="10">
    <location>
        <begin position="122"/>
        <end position="143"/>
    </location>
</feature>
<dbReference type="GO" id="GO:0005886">
    <property type="term" value="C:plasma membrane"/>
    <property type="evidence" value="ECO:0007669"/>
    <property type="project" value="UniProtKB-SubCell"/>
</dbReference>
<keyword evidence="8 10" id="KW-0675">Receptor</keyword>
<dbReference type="Pfam" id="PF02949">
    <property type="entry name" value="7tm_6"/>
    <property type="match status" value="1"/>
</dbReference>
<keyword evidence="9 10" id="KW-0807">Transducer</keyword>
<comment type="similarity">
    <text evidence="10">Belongs to the insect chemoreceptor superfamily. Heteromeric odorant receptor channel (TC 1.A.69) family.</text>
</comment>
<dbReference type="PANTHER" id="PTHR21137">
    <property type="entry name" value="ODORANT RECEPTOR"/>
    <property type="match status" value="1"/>
</dbReference>
<dbReference type="GO" id="GO:0004984">
    <property type="term" value="F:olfactory receptor activity"/>
    <property type="evidence" value="ECO:0007669"/>
    <property type="project" value="InterPro"/>
</dbReference>
<dbReference type="Proteomes" id="UP000663880">
    <property type="component" value="Unassembled WGS sequence"/>
</dbReference>
<dbReference type="EMBL" id="CAJOBZ010000009">
    <property type="protein sequence ID" value="CAF4827212.1"/>
    <property type="molecule type" value="Genomic_DNA"/>
</dbReference>
<feature type="transmembrane region" description="Helical" evidence="10">
    <location>
        <begin position="293"/>
        <end position="315"/>
    </location>
</feature>
<protein>
    <recommendedName>
        <fullName evidence="10">Odorant receptor</fullName>
    </recommendedName>
</protein>
<gene>
    <name evidence="11" type="ORF">PMACD_LOCUS5001</name>
</gene>
<evidence type="ECO:0000256" key="1">
    <source>
        <dbReference type="ARBA" id="ARBA00004651"/>
    </source>
</evidence>